<protein>
    <submittedName>
        <fullName evidence="1">Uncharacterized protein</fullName>
    </submittedName>
</protein>
<dbReference type="Proteomes" id="UP001194273">
    <property type="component" value="Unassembled WGS sequence"/>
</dbReference>
<sequence length="369" mass="40562">MRLTVDRLSALRALRAWRRAGRPLPETRCDLPAPDPSPQQRWTRRALPLERLALDEPPTDDRPLEIVVPSPADRPKGSFFSCAVRSSLPSGSFVCLGDGLFVPCPELLFLELAEVMDPKVLALLGYELCGTFSRDPRDPRGGDPVYGIPPVTSVEKIAAYLDSLGWRRSALLARRALRRVADNAWSPPEAVIALMARLPVNDLGYELGEVALNVRHGTSPELVALGCRDSRVPDIEVVGTRIGFNYDSRLHLDLESVASAARDGDARAAMRAVRGKHHDDIKRNRELAAQGRIILPVTTEDLYEPGGLDAVMVEAAMTIREFDGGHALQNVMLAMLSAPERQQLLRLLLPPRQINGQNSSFSNLNPADI</sequence>
<reference evidence="1 2" key="1">
    <citation type="submission" date="2020-10" db="EMBL/GenBank/DDBJ databases">
        <title>ChiBAC.</title>
        <authorList>
            <person name="Zenner C."/>
            <person name="Hitch T.C.A."/>
            <person name="Clavel T."/>
        </authorList>
    </citation>
    <scope>NUCLEOTIDE SEQUENCE [LARGE SCALE GENOMIC DNA]</scope>
    <source>
        <strain evidence="1 2">DSM 107455</strain>
    </source>
</reference>
<evidence type="ECO:0000313" key="1">
    <source>
        <dbReference type="EMBL" id="MBE5023326.1"/>
    </source>
</evidence>
<accession>A0ABR9QQH6</accession>
<keyword evidence="2" id="KW-1185">Reference proteome</keyword>
<dbReference type="EMBL" id="JADCJZ010000001">
    <property type="protein sequence ID" value="MBE5023326.1"/>
    <property type="molecule type" value="Genomic_DNA"/>
</dbReference>
<gene>
    <name evidence="1" type="ORF">INF26_00410</name>
</gene>
<proteinExistence type="predicted"/>
<name>A0ABR9QQH6_9ACTN</name>
<comment type="caution">
    <text evidence="1">The sequence shown here is derived from an EMBL/GenBank/DDBJ whole genome shotgun (WGS) entry which is preliminary data.</text>
</comment>
<organism evidence="1 2">
    <name type="scientific">Thermophilibacter gallinarum</name>
    <dbReference type="NCBI Taxonomy" id="2779357"/>
    <lineage>
        <taxon>Bacteria</taxon>
        <taxon>Bacillati</taxon>
        <taxon>Actinomycetota</taxon>
        <taxon>Coriobacteriia</taxon>
        <taxon>Coriobacteriales</taxon>
        <taxon>Atopobiaceae</taxon>
        <taxon>Thermophilibacter</taxon>
    </lineage>
</organism>
<evidence type="ECO:0000313" key="2">
    <source>
        <dbReference type="Proteomes" id="UP001194273"/>
    </source>
</evidence>
<dbReference type="RefSeq" id="WP_193528788.1">
    <property type="nucleotide sequence ID" value="NZ_JADCJZ010000001.1"/>
</dbReference>